<dbReference type="RefSeq" id="WP_101807846.1">
    <property type="nucleotide sequence ID" value="NZ_NFEZ01000003.1"/>
</dbReference>
<evidence type="ECO:0000313" key="3">
    <source>
        <dbReference type="Proteomes" id="UP000234789"/>
    </source>
</evidence>
<feature type="signal peptide" evidence="1">
    <location>
        <begin position="1"/>
        <end position="24"/>
    </location>
</feature>
<dbReference type="EMBL" id="NFEZ01000003">
    <property type="protein sequence ID" value="PLT46691.1"/>
    <property type="molecule type" value="Genomic_DNA"/>
</dbReference>
<sequence length="431" mass="47742">MKKPFKAIVAVMILLLAAAGIRWCASQPAEPPTVAPEPLTLRIAWWGGDYRNEATIKVIHRYEQLNPHIKIEYDYSAFNEYWKKLAPLAAGNVLPDIVQMDVSYLYEYMSHGLLADLQPLVERGLIGSSDIPDALLAGGRSAEGGLYGFSLGTNALFAAYDPAVLLSLGLERPTADWTWDSFAELGQAIQGKGVYLSLDLTPEQFFAYYLRQHGRSLYSSDGKRLGYEDDRLFVDFFARLQKLAKAKLMTLPSIWNNKAMTDNNPFVEGKALFNWGYSNQFMAMNEDSKSELAIAPMPGPDSSKGLFLKPGMFFSIAESSPHKAEAARFIDYFIHDLESNLILNGERGVPVSAAVKEGMLPHINPALAKVFAYVDWVQANSSPMDPPDPPGAAEVTAALRELNDQLLFQRIEPAAAAAEFRRRAERILGAR</sequence>
<dbReference type="Pfam" id="PF01547">
    <property type="entry name" value="SBP_bac_1"/>
    <property type="match status" value="1"/>
</dbReference>
<dbReference type="PANTHER" id="PTHR43649">
    <property type="entry name" value="ARABINOSE-BINDING PROTEIN-RELATED"/>
    <property type="match status" value="1"/>
</dbReference>
<dbReference type="InterPro" id="IPR006059">
    <property type="entry name" value="SBP"/>
</dbReference>
<gene>
    <name evidence="2" type="ORF">B8V81_0915</name>
</gene>
<comment type="caution">
    <text evidence="2">The sequence shown here is derived from an EMBL/GenBank/DDBJ whole genome shotgun (WGS) entry which is preliminary data.</text>
</comment>
<dbReference type="PANTHER" id="PTHR43649:SF11">
    <property type="entry name" value="ABC TRANSPORTER SUBSTRATE-BINDING PROTEIN YESO-RELATED"/>
    <property type="match status" value="1"/>
</dbReference>
<keyword evidence="1" id="KW-0732">Signal</keyword>
<evidence type="ECO:0000313" key="2">
    <source>
        <dbReference type="EMBL" id="PLT46691.1"/>
    </source>
</evidence>
<name>A0A2N5N8L0_9BACL</name>
<protein>
    <submittedName>
        <fullName evidence="2">Putative rhamnose oligosaccharide ABC transport system, substrate-binding component</fullName>
    </submittedName>
</protein>
<proteinExistence type="predicted"/>
<accession>A0A2N5N8L0</accession>
<dbReference type="SUPFAM" id="SSF53850">
    <property type="entry name" value="Periplasmic binding protein-like II"/>
    <property type="match status" value="1"/>
</dbReference>
<reference evidence="2 3" key="1">
    <citation type="submission" date="2017-05" db="EMBL/GenBank/DDBJ databases">
        <title>Functional genome analysis of Paenibacillus pasadenensis strain R16: insights on endophytic life style and antifungal activity.</title>
        <authorList>
            <person name="Passera A."/>
            <person name="Marcolungo L."/>
            <person name="Casati P."/>
            <person name="Brasca M."/>
            <person name="Quaglino F."/>
            <person name="Delledonne M."/>
        </authorList>
    </citation>
    <scope>NUCLEOTIDE SEQUENCE [LARGE SCALE GENOMIC DNA]</scope>
    <source>
        <strain evidence="2 3">R16</strain>
    </source>
</reference>
<keyword evidence="3" id="KW-1185">Reference proteome</keyword>
<dbReference type="Gene3D" id="3.40.190.10">
    <property type="entry name" value="Periplasmic binding protein-like II"/>
    <property type="match status" value="2"/>
</dbReference>
<dbReference type="AlphaFoldDB" id="A0A2N5N8L0"/>
<dbReference type="InterPro" id="IPR050490">
    <property type="entry name" value="Bact_solute-bd_prot1"/>
</dbReference>
<organism evidence="2 3">
    <name type="scientific">Paenibacillus pasadenensis</name>
    <dbReference type="NCBI Taxonomy" id="217090"/>
    <lineage>
        <taxon>Bacteria</taxon>
        <taxon>Bacillati</taxon>
        <taxon>Bacillota</taxon>
        <taxon>Bacilli</taxon>
        <taxon>Bacillales</taxon>
        <taxon>Paenibacillaceae</taxon>
        <taxon>Paenibacillus</taxon>
    </lineage>
</organism>
<evidence type="ECO:0000256" key="1">
    <source>
        <dbReference type="SAM" id="SignalP"/>
    </source>
</evidence>
<feature type="chain" id="PRO_5014685206" evidence="1">
    <location>
        <begin position="25"/>
        <end position="431"/>
    </location>
</feature>
<dbReference type="Proteomes" id="UP000234789">
    <property type="component" value="Unassembled WGS sequence"/>
</dbReference>